<sequence length="54" mass="6585">MEWILIPISFFCAYYTIMYARSLFDDKEQRGFVVFLIFLCIPLVVLPIWLYMRV</sequence>
<proteinExistence type="predicted"/>
<keyword evidence="1" id="KW-0472">Membrane</keyword>
<keyword evidence="1" id="KW-0812">Transmembrane</keyword>
<dbReference type="Proteomes" id="UP001148125">
    <property type="component" value="Unassembled WGS sequence"/>
</dbReference>
<evidence type="ECO:0000313" key="3">
    <source>
        <dbReference type="Proteomes" id="UP001148125"/>
    </source>
</evidence>
<accession>A0ABT5VIY7</accession>
<feature type="transmembrane region" description="Helical" evidence="1">
    <location>
        <begin position="6"/>
        <end position="24"/>
    </location>
</feature>
<evidence type="ECO:0000256" key="1">
    <source>
        <dbReference type="SAM" id="Phobius"/>
    </source>
</evidence>
<organism evidence="2 3">
    <name type="scientific">Alkalihalobacterium chitinilyticum</name>
    <dbReference type="NCBI Taxonomy" id="2980103"/>
    <lineage>
        <taxon>Bacteria</taxon>
        <taxon>Bacillati</taxon>
        <taxon>Bacillota</taxon>
        <taxon>Bacilli</taxon>
        <taxon>Bacillales</taxon>
        <taxon>Bacillaceae</taxon>
        <taxon>Alkalihalobacterium</taxon>
    </lineage>
</organism>
<gene>
    <name evidence="2" type="ORF">N7Z68_18835</name>
</gene>
<comment type="caution">
    <text evidence="2">The sequence shown here is derived from an EMBL/GenBank/DDBJ whole genome shotgun (WGS) entry which is preliminary data.</text>
</comment>
<dbReference type="RefSeq" id="WP_275120023.1">
    <property type="nucleotide sequence ID" value="NZ_JAOTPO010000016.1"/>
</dbReference>
<name>A0ABT5VIY7_9BACI</name>
<protein>
    <recommendedName>
        <fullName evidence="4">Cardiolipin synthase N-terminal domain-containing protein</fullName>
    </recommendedName>
</protein>
<evidence type="ECO:0000313" key="2">
    <source>
        <dbReference type="EMBL" id="MDE5415421.1"/>
    </source>
</evidence>
<evidence type="ECO:0008006" key="4">
    <source>
        <dbReference type="Google" id="ProtNLM"/>
    </source>
</evidence>
<reference evidence="2" key="1">
    <citation type="submission" date="2024-05" db="EMBL/GenBank/DDBJ databases">
        <title>Alkalihalobacillus sp. strain MEB203 novel alkaliphilic bacterium from Lonar Lake, India.</title>
        <authorList>
            <person name="Joshi A."/>
            <person name="Thite S."/>
            <person name="Mengade P."/>
        </authorList>
    </citation>
    <scope>NUCLEOTIDE SEQUENCE</scope>
    <source>
        <strain evidence="2">MEB 203</strain>
    </source>
</reference>
<keyword evidence="1" id="KW-1133">Transmembrane helix</keyword>
<feature type="transmembrane region" description="Helical" evidence="1">
    <location>
        <begin position="31"/>
        <end position="52"/>
    </location>
</feature>
<keyword evidence="3" id="KW-1185">Reference proteome</keyword>
<dbReference type="EMBL" id="JAOTPO010000016">
    <property type="protein sequence ID" value="MDE5415421.1"/>
    <property type="molecule type" value="Genomic_DNA"/>
</dbReference>